<dbReference type="EMBL" id="KV453913">
    <property type="protein sequence ID" value="ODV78342.1"/>
    <property type="molecule type" value="Genomic_DNA"/>
</dbReference>
<dbReference type="GeneID" id="30984229"/>
<protein>
    <recommendedName>
        <fullName evidence="4">Maintenance of telomere capping protein 1</fullName>
    </recommendedName>
</protein>
<evidence type="ECO:0008006" key="4">
    <source>
        <dbReference type="Google" id="ProtNLM"/>
    </source>
</evidence>
<evidence type="ECO:0000256" key="1">
    <source>
        <dbReference type="SAM" id="MobiDB-lite"/>
    </source>
</evidence>
<dbReference type="AlphaFoldDB" id="A0A1E4SG10"/>
<evidence type="ECO:0000313" key="2">
    <source>
        <dbReference type="EMBL" id="ODV78342.1"/>
    </source>
</evidence>
<dbReference type="OrthoDB" id="5594977at2759"/>
<feature type="compositionally biased region" description="Basic and acidic residues" evidence="1">
    <location>
        <begin position="60"/>
        <end position="79"/>
    </location>
</feature>
<dbReference type="PANTHER" id="PTHR28265">
    <property type="entry name" value="MAINTENANCE OF TELOMERE CAPPING PROTEIN 1"/>
    <property type="match status" value="1"/>
</dbReference>
<sequence>MSKAADDVLDFINSLPDSRSGTPKPKSAAGKDEKDEDFLEFLDELAQHEKKKPATPKPSQKFEPKKKDKEESKEQETSAKEPVPSKLEPSAGTEPQSEEAPAANANEELDIDPIGSITNWWSSEGSTKVSSLWGTIASNAQSLGEQTYQLASTTTNQINQQRQKFLEEGGDDAFSPEQHIGNISGRLNSILLTMSNQIKQGLISQDDELLNVLVVYDMYNMSYLDRLIYDNFNRVMTQVEGGIKVSVSKINHNDNSGSSDTDAKINLNMFHGKVIDGEKLCFANLESSIKDFEKLTGNQEETAEKKEIDQINKSNVFISVQPITSKLENAEETPAGEDKPVLIESNNLDSFSFTIILKDITNDITIITKTQPFPLKWAKWLNGEGLDVAGEEGGESVDASEWVKDWIHGGLDLGFGVVAQEYVIKRMGV</sequence>
<evidence type="ECO:0000313" key="3">
    <source>
        <dbReference type="Proteomes" id="UP000094285"/>
    </source>
</evidence>
<dbReference type="InterPro" id="IPR018814">
    <property type="entry name" value="DUF5427"/>
</dbReference>
<reference evidence="3" key="1">
    <citation type="submission" date="2016-05" db="EMBL/GenBank/DDBJ databases">
        <title>Comparative genomics of biotechnologically important yeasts.</title>
        <authorList>
            <consortium name="DOE Joint Genome Institute"/>
            <person name="Riley R."/>
            <person name="Haridas S."/>
            <person name="Wolfe K.H."/>
            <person name="Lopes M.R."/>
            <person name="Hittinger C.T."/>
            <person name="Goker M."/>
            <person name="Salamov A."/>
            <person name="Wisecaver J."/>
            <person name="Long T.M."/>
            <person name="Aerts A.L."/>
            <person name="Barry K."/>
            <person name="Choi C."/>
            <person name="Clum A."/>
            <person name="Coughlan A.Y."/>
            <person name="Deshpande S."/>
            <person name="Douglass A.P."/>
            <person name="Hanson S.J."/>
            <person name="Klenk H.-P."/>
            <person name="Labutti K."/>
            <person name="Lapidus A."/>
            <person name="Lindquist E."/>
            <person name="Lipzen A."/>
            <person name="Meier-Kolthoff J.P."/>
            <person name="Ohm R.A."/>
            <person name="Otillar R.P."/>
            <person name="Pangilinan J."/>
            <person name="Peng Y."/>
            <person name="Rokas A."/>
            <person name="Rosa C.A."/>
            <person name="Scheuner C."/>
            <person name="Sibirny A.A."/>
            <person name="Slot J.C."/>
            <person name="Stielow J.B."/>
            <person name="Sun H."/>
            <person name="Kurtzman C.P."/>
            <person name="Blackwell M."/>
            <person name="Grigoriev I.V."/>
            <person name="Jeffries T.W."/>
        </authorList>
    </citation>
    <scope>NUCLEOTIDE SEQUENCE [LARGE SCALE GENOMIC DNA]</scope>
    <source>
        <strain evidence="3">NRRL Y-17324</strain>
    </source>
</reference>
<gene>
    <name evidence="2" type="ORF">CANTADRAFT_52504</name>
</gene>
<dbReference type="Proteomes" id="UP000094285">
    <property type="component" value="Unassembled WGS sequence"/>
</dbReference>
<feature type="region of interest" description="Disordered" evidence="1">
    <location>
        <begin position="1"/>
        <end position="110"/>
    </location>
</feature>
<dbReference type="Pfam" id="PF10310">
    <property type="entry name" value="DUF5427"/>
    <property type="match status" value="1"/>
</dbReference>
<accession>A0A1E4SG10</accession>
<dbReference type="STRING" id="984487.A0A1E4SG10"/>
<keyword evidence="3" id="KW-1185">Reference proteome</keyword>
<dbReference type="PANTHER" id="PTHR28265:SF1">
    <property type="entry name" value="MAINTENANCE OF TELOMERE CAPPING PROTEIN 1"/>
    <property type="match status" value="1"/>
</dbReference>
<organism evidence="2 3">
    <name type="scientific">Suhomyces tanzawaensis NRRL Y-17324</name>
    <dbReference type="NCBI Taxonomy" id="984487"/>
    <lineage>
        <taxon>Eukaryota</taxon>
        <taxon>Fungi</taxon>
        <taxon>Dikarya</taxon>
        <taxon>Ascomycota</taxon>
        <taxon>Saccharomycotina</taxon>
        <taxon>Pichiomycetes</taxon>
        <taxon>Debaryomycetaceae</taxon>
        <taxon>Suhomyces</taxon>
    </lineage>
</organism>
<name>A0A1E4SG10_9ASCO</name>
<feature type="compositionally biased region" description="Acidic residues" evidence="1">
    <location>
        <begin position="34"/>
        <end position="43"/>
    </location>
</feature>
<proteinExistence type="predicted"/>
<dbReference type="RefSeq" id="XP_020063464.1">
    <property type="nucleotide sequence ID" value="XM_020210093.1"/>
</dbReference>